<dbReference type="Gene3D" id="2.40.320.10">
    <property type="entry name" value="Hypothetical Protein Pfu-838710-001"/>
    <property type="match status" value="1"/>
</dbReference>
<keyword evidence="3" id="KW-1185">Reference proteome</keyword>
<evidence type="ECO:0000313" key="3">
    <source>
        <dbReference type="Proteomes" id="UP000182360"/>
    </source>
</evidence>
<dbReference type="InterPro" id="IPR033469">
    <property type="entry name" value="CYTH-like_dom_sf"/>
</dbReference>
<dbReference type="OrthoDB" id="359558at2"/>
<gene>
    <name evidence="2" type="ORF">SAMN04487977_101100</name>
</gene>
<dbReference type="SUPFAM" id="SSF55154">
    <property type="entry name" value="CYTH-like phosphatases"/>
    <property type="match status" value="1"/>
</dbReference>
<dbReference type="EMBL" id="FOFU01000001">
    <property type="protein sequence ID" value="SEP68187.1"/>
    <property type="molecule type" value="Genomic_DNA"/>
</dbReference>
<protein>
    <submittedName>
        <fullName evidence="2">Adenylate cyclase class IV, CYTH domain</fullName>
    </submittedName>
</protein>
<dbReference type="InterPro" id="IPR023577">
    <property type="entry name" value="CYTH_domain"/>
</dbReference>
<accession>A0A1H8ZVB6</accession>
<dbReference type="PROSITE" id="PS51707">
    <property type="entry name" value="CYTH"/>
    <property type="match status" value="1"/>
</dbReference>
<sequence length="203" mass="23353">MGREIEIKIPLSDEQYDKIFSVISGAETLEGVEVLGQPEHILKADSYFSRYETRAESKAAGEPQVIRIRSEQISETSSLKSYFCIKRKSIENGLEFNREDETFVEKPEVVRDLLLFSGYHQFFEKNKDAYGVYCHSNVLPGCDFHLELEKVNGLKYIEVEVTDGNDSADDVRMALEKFMEQFGLDTSKRDQRSWMEILRDGAV</sequence>
<proteinExistence type="predicted"/>
<reference evidence="2 3" key="1">
    <citation type="submission" date="2016-10" db="EMBL/GenBank/DDBJ databases">
        <authorList>
            <person name="de Groot N.N."/>
        </authorList>
    </citation>
    <scope>NUCLEOTIDE SEQUENCE [LARGE SCALE GENOMIC DNA]</scope>
    <source>
        <strain evidence="2 3">B25</strain>
    </source>
</reference>
<evidence type="ECO:0000313" key="2">
    <source>
        <dbReference type="EMBL" id="SEP68187.1"/>
    </source>
</evidence>
<evidence type="ECO:0000259" key="1">
    <source>
        <dbReference type="PROSITE" id="PS51707"/>
    </source>
</evidence>
<dbReference type="AlphaFoldDB" id="A0A1H8ZVB6"/>
<feature type="domain" description="CYTH" evidence="1">
    <location>
        <begin position="2"/>
        <end position="200"/>
    </location>
</feature>
<dbReference type="Proteomes" id="UP000182360">
    <property type="component" value="Unassembled WGS sequence"/>
</dbReference>
<name>A0A1H8ZVB6_9SPIR</name>
<dbReference type="RefSeq" id="WP_074639896.1">
    <property type="nucleotide sequence ID" value="NZ_FOFU01000001.1"/>
</dbReference>
<organism evidence="2 3">
    <name type="scientific">Treponema bryantii</name>
    <dbReference type="NCBI Taxonomy" id="163"/>
    <lineage>
        <taxon>Bacteria</taxon>
        <taxon>Pseudomonadati</taxon>
        <taxon>Spirochaetota</taxon>
        <taxon>Spirochaetia</taxon>
        <taxon>Spirochaetales</taxon>
        <taxon>Treponemataceae</taxon>
        <taxon>Treponema</taxon>
    </lineage>
</organism>